<feature type="transmembrane region" description="Helical" evidence="13">
    <location>
        <begin position="125"/>
        <end position="146"/>
    </location>
</feature>
<feature type="transmembrane region" description="Helical" evidence="13">
    <location>
        <begin position="67"/>
        <end position="92"/>
    </location>
</feature>
<keyword evidence="7 13" id="KW-1133">Transmembrane helix</keyword>
<proteinExistence type="inferred from homology"/>
<evidence type="ECO:0000256" key="4">
    <source>
        <dbReference type="ARBA" id="ARBA00022475"/>
    </source>
</evidence>
<dbReference type="GO" id="GO:0031402">
    <property type="term" value="F:sodium ion binding"/>
    <property type="evidence" value="ECO:0007669"/>
    <property type="project" value="InterPro"/>
</dbReference>
<evidence type="ECO:0000256" key="11">
    <source>
        <dbReference type="ARBA" id="ARBA00023201"/>
    </source>
</evidence>
<evidence type="ECO:0000256" key="3">
    <source>
        <dbReference type="ARBA" id="ARBA00022448"/>
    </source>
</evidence>
<dbReference type="InterPro" id="IPR001734">
    <property type="entry name" value="Na/solute_symporter"/>
</dbReference>
<evidence type="ECO:0000256" key="12">
    <source>
        <dbReference type="ARBA" id="ARBA00033708"/>
    </source>
</evidence>
<comment type="catalytic activity">
    <reaction evidence="12">
        <text>L-proline(in) + Na(+)(in) = L-proline(out) + Na(+)(out)</text>
        <dbReference type="Rhea" id="RHEA:28967"/>
        <dbReference type="ChEBI" id="CHEBI:29101"/>
        <dbReference type="ChEBI" id="CHEBI:60039"/>
    </reaction>
</comment>
<dbReference type="Pfam" id="PF00474">
    <property type="entry name" value="SSF"/>
    <property type="match status" value="1"/>
</dbReference>
<evidence type="ECO:0000313" key="14">
    <source>
        <dbReference type="EMBL" id="KKM98402.1"/>
    </source>
</evidence>
<keyword evidence="8" id="KW-0915">Sodium</keyword>
<evidence type="ECO:0000256" key="6">
    <source>
        <dbReference type="ARBA" id="ARBA00022847"/>
    </source>
</evidence>
<reference evidence="14" key="1">
    <citation type="journal article" date="2015" name="Nature">
        <title>Complex archaea that bridge the gap between prokaryotes and eukaryotes.</title>
        <authorList>
            <person name="Spang A."/>
            <person name="Saw J.H."/>
            <person name="Jorgensen S.L."/>
            <person name="Zaremba-Niedzwiedzka K."/>
            <person name="Martijn J."/>
            <person name="Lind A.E."/>
            <person name="van Eijk R."/>
            <person name="Schleper C."/>
            <person name="Guy L."/>
            <person name="Ettema T.J."/>
        </authorList>
    </citation>
    <scope>NUCLEOTIDE SEQUENCE</scope>
</reference>
<evidence type="ECO:0000256" key="5">
    <source>
        <dbReference type="ARBA" id="ARBA00022692"/>
    </source>
</evidence>
<keyword evidence="6" id="KW-0769">Symport</keyword>
<evidence type="ECO:0008006" key="15">
    <source>
        <dbReference type="Google" id="ProtNLM"/>
    </source>
</evidence>
<gene>
    <name evidence="14" type="ORF">LCGC14_1158330</name>
</gene>
<feature type="transmembrane region" description="Helical" evidence="13">
    <location>
        <begin position="6"/>
        <end position="23"/>
    </location>
</feature>
<keyword evidence="5 13" id="KW-0812">Transmembrane</keyword>
<keyword evidence="4" id="KW-1003">Cell membrane</keyword>
<feature type="transmembrane region" description="Helical" evidence="13">
    <location>
        <begin position="392"/>
        <end position="416"/>
    </location>
</feature>
<dbReference type="GO" id="GO:0005298">
    <property type="term" value="F:proline:sodium symporter activity"/>
    <property type="evidence" value="ECO:0007669"/>
    <property type="project" value="InterPro"/>
</dbReference>
<keyword evidence="10 13" id="KW-0472">Membrane</keyword>
<evidence type="ECO:0000256" key="1">
    <source>
        <dbReference type="ARBA" id="ARBA00004651"/>
    </source>
</evidence>
<evidence type="ECO:0000256" key="8">
    <source>
        <dbReference type="ARBA" id="ARBA00023053"/>
    </source>
</evidence>
<dbReference type="EMBL" id="LAZR01005623">
    <property type="protein sequence ID" value="KKM98402.1"/>
    <property type="molecule type" value="Genomic_DNA"/>
</dbReference>
<dbReference type="GO" id="GO:0005886">
    <property type="term" value="C:plasma membrane"/>
    <property type="evidence" value="ECO:0007669"/>
    <property type="project" value="UniProtKB-SubCell"/>
</dbReference>
<feature type="transmembrane region" description="Helical" evidence="13">
    <location>
        <begin position="449"/>
        <end position="469"/>
    </location>
</feature>
<evidence type="ECO:0000256" key="7">
    <source>
        <dbReference type="ARBA" id="ARBA00022989"/>
    </source>
</evidence>
<feature type="transmembrane region" description="Helical" evidence="13">
    <location>
        <begin position="43"/>
        <end position="61"/>
    </location>
</feature>
<sequence length="499" mass="54832">MTQFVLILAIVLYFLVLVFIGIFSRKESDSVDGYYAAGKKLRYWIVSFSTNATGESSWLLLGLTGMGYVFGVHAFWVVVGEVLGVAFAWIFMARRFKVYTDKYNSITVPDFLEDRFNDTRHIMRVISAIILLPMVTSYVAAQLMASGKAFKAFLGIDYVTGIIIGLIIILFYTVIGGITAVARADFFHGLLMLMGLIALPIVAIVHCGGFGPMVASLKSIDPNLLKLAGPTGFNTIGIISIIGFLGVGLAFMGSPQLFVRYLAARDQKELIYGKYVAILFIIIVDTGAVLTGMAGRVLFTSLKDQEDILPTIALELFPALFTGLFIAIVLAAIISTVDSLLILLSSSIIRDVYQKVFRPDAPQKRLVFMGKIITVIVGIAAFWFSISETRLIFWFVLFAWAGIGAAFCPVMILSLFWKKMTKAGAIAGMCSGFLITMIWAIFFKSSTNLYEMVPGFFGGIIIIVLVSLFTQPPQKAAQDFESVSETVKKYKVQNPKIKG</sequence>
<evidence type="ECO:0000256" key="13">
    <source>
        <dbReference type="SAM" id="Phobius"/>
    </source>
</evidence>
<protein>
    <recommendedName>
        <fullName evidence="15">Sodium/proline symporter</fullName>
    </recommendedName>
</protein>
<dbReference type="InterPro" id="IPR011851">
    <property type="entry name" value="Na/Pro_symporter"/>
</dbReference>
<dbReference type="GO" id="GO:0015824">
    <property type="term" value="P:proline transport"/>
    <property type="evidence" value="ECO:0007669"/>
    <property type="project" value="InterPro"/>
</dbReference>
<name>A0A0F9PYZ3_9ZZZZ</name>
<feature type="transmembrane region" description="Helical" evidence="13">
    <location>
        <begin position="366"/>
        <end position="386"/>
    </location>
</feature>
<keyword evidence="11" id="KW-0739">Sodium transport</keyword>
<dbReference type="CDD" id="cd11475">
    <property type="entry name" value="SLC5sbd_PutP"/>
    <property type="match status" value="1"/>
</dbReference>
<keyword evidence="3" id="KW-0813">Transport</keyword>
<dbReference type="PROSITE" id="PS50283">
    <property type="entry name" value="NA_SOLUT_SYMP_3"/>
    <property type="match status" value="1"/>
</dbReference>
<keyword evidence="9" id="KW-0406">Ion transport</keyword>
<dbReference type="PANTHER" id="PTHR48086:SF3">
    <property type="entry name" value="SODIUM_PROLINE SYMPORTER"/>
    <property type="match status" value="1"/>
</dbReference>
<dbReference type="NCBIfam" id="TIGR00813">
    <property type="entry name" value="sss"/>
    <property type="match status" value="1"/>
</dbReference>
<feature type="transmembrane region" description="Helical" evidence="13">
    <location>
        <begin position="275"/>
        <end position="299"/>
    </location>
</feature>
<feature type="transmembrane region" description="Helical" evidence="13">
    <location>
        <begin position="158"/>
        <end position="182"/>
    </location>
</feature>
<organism evidence="14">
    <name type="scientific">marine sediment metagenome</name>
    <dbReference type="NCBI Taxonomy" id="412755"/>
    <lineage>
        <taxon>unclassified sequences</taxon>
        <taxon>metagenomes</taxon>
        <taxon>ecological metagenomes</taxon>
    </lineage>
</organism>
<comment type="caution">
    <text evidence="14">The sequence shown here is derived from an EMBL/GenBank/DDBJ whole genome shotgun (WGS) entry which is preliminary data.</text>
</comment>
<evidence type="ECO:0000256" key="10">
    <source>
        <dbReference type="ARBA" id="ARBA00023136"/>
    </source>
</evidence>
<feature type="transmembrane region" description="Helical" evidence="13">
    <location>
        <begin position="423"/>
        <end position="443"/>
    </location>
</feature>
<dbReference type="PANTHER" id="PTHR48086">
    <property type="entry name" value="SODIUM/PROLINE SYMPORTER-RELATED"/>
    <property type="match status" value="1"/>
</dbReference>
<feature type="transmembrane region" description="Helical" evidence="13">
    <location>
        <begin position="189"/>
        <end position="211"/>
    </location>
</feature>
<dbReference type="InterPro" id="IPR050277">
    <property type="entry name" value="Sodium:Solute_Symporter"/>
</dbReference>
<accession>A0A0F9PYZ3</accession>
<evidence type="ECO:0000256" key="2">
    <source>
        <dbReference type="ARBA" id="ARBA00006434"/>
    </source>
</evidence>
<dbReference type="AlphaFoldDB" id="A0A0F9PYZ3"/>
<dbReference type="Gene3D" id="1.20.1730.10">
    <property type="entry name" value="Sodium/glucose cotransporter"/>
    <property type="match status" value="1"/>
</dbReference>
<comment type="subcellular location">
    <subcellularLocation>
        <location evidence="1">Cell membrane</location>
        <topology evidence="1">Multi-pass membrane protein</topology>
    </subcellularLocation>
</comment>
<feature type="transmembrane region" description="Helical" evidence="13">
    <location>
        <begin position="231"/>
        <end position="254"/>
    </location>
</feature>
<feature type="transmembrane region" description="Helical" evidence="13">
    <location>
        <begin position="319"/>
        <end position="345"/>
    </location>
</feature>
<comment type="similarity">
    <text evidence="2">Belongs to the sodium:solute symporter (SSF) (TC 2.A.21) family.</text>
</comment>
<evidence type="ECO:0000256" key="9">
    <source>
        <dbReference type="ARBA" id="ARBA00023065"/>
    </source>
</evidence>
<dbReference type="InterPro" id="IPR038377">
    <property type="entry name" value="Na/Glc_symporter_sf"/>
</dbReference>